<dbReference type="AlphaFoldDB" id="A0A0M6XU25"/>
<dbReference type="STRING" id="282197.SAMN04488517_102619"/>
<evidence type="ECO:0000313" key="1">
    <source>
        <dbReference type="EMBL" id="CTQ33783.1"/>
    </source>
</evidence>
<keyword evidence="2" id="KW-1185">Reference proteome</keyword>
<evidence type="ECO:0000313" key="2">
    <source>
        <dbReference type="Proteomes" id="UP000048908"/>
    </source>
</evidence>
<sequence length="58" mass="5873">MAVAIAILTALGGALFWWARGNPRDALGVADDALTVARNAPRRPALPSPVQGTPGGGH</sequence>
<dbReference type="OrthoDB" id="8478875at2"/>
<proteinExistence type="predicted"/>
<reference evidence="1 2" key="1">
    <citation type="submission" date="2015-07" db="EMBL/GenBank/DDBJ databases">
        <authorList>
            <person name="Noorani M."/>
        </authorList>
    </citation>
    <scope>NUCLEOTIDE SEQUENCE [LARGE SCALE GENOMIC DNA]</scope>
    <source>
        <strain evidence="1 2">CECT 5088</strain>
    </source>
</reference>
<dbReference type="RefSeq" id="WP_158448486.1">
    <property type="nucleotide sequence ID" value="NZ_CXPG01000020.1"/>
</dbReference>
<gene>
    <name evidence="1" type="ORF">JAN5088_02569</name>
</gene>
<protein>
    <submittedName>
        <fullName evidence="1">Uncharacterized protein</fullName>
    </submittedName>
</protein>
<name>A0A0M6XU25_9RHOB</name>
<organism evidence="1 2">
    <name type="scientific">Jannaschia rubra</name>
    <dbReference type="NCBI Taxonomy" id="282197"/>
    <lineage>
        <taxon>Bacteria</taxon>
        <taxon>Pseudomonadati</taxon>
        <taxon>Pseudomonadota</taxon>
        <taxon>Alphaproteobacteria</taxon>
        <taxon>Rhodobacterales</taxon>
        <taxon>Roseobacteraceae</taxon>
        <taxon>Jannaschia</taxon>
    </lineage>
</organism>
<dbReference type="EMBL" id="CXPG01000020">
    <property type="protein sequence ID" value="CTQ33783.1"/>
    <property type="molecule type" value="Genomic_DNA"/>
</dbReference>
<accession>A0A0M6XU25</accession>
<dbReference type="Proteomes" id="UP000048908">
    <property type="component" value="Unassembled WGS sequence"/>
</dbReference>